<dbReference type="Pfam" id="PF00550">
    <property type="entry name" value="PP-binding"/>
    <property type="match status" value="1"/>
</dbReference>
<dbReference type="PANTHER" id="PTHR45527:SF1">
    <property type="entry name" value="FATTY ACID SYNTHASE"/>
    <property type="match status" value="1"/>
</dbReference>
<feature type="domain" description="Carrier" evidence="4">
    <location>
        <begin position="595"/>
        <end position="670"/>
    </location>
</feature>
<name>A0A919QAW3_9ACTN</name>
<evidence type="ECO:0000256" key="1">
    <source>
        <dbReference type="ARBA" id="ARBA00001957"/>
    </source>
</evidence>
<keyword evidence="6" id="KW-1185">Reference proteome</keyword>
<proteinExistence type="predicted"/>
<dbReference type="Pfam" id="PF00668">
    <property type="entry name" value="Condensation"/>
    <property type="match status" value="2"/>
</dbReference>
<dbReference type="InterPro" id="IPR001242">
    <property type="entry name" value="Condensation_dom"/>
</dbReference>
<dbReference type="PROSITE" id="PS00012">
    <property type="entry name" value="PHOSPHOPANTETHEINE"/>
    <property type="match status" value="1"/>
</dbReference>
<dbReference type="CDD" id="cd19531">
    <property type="entry name" value="LCL_NRPS-like"/>
    <property type="match status" value="2"/>
</dbReference>
<organism evidence="5 6">
    <name type="scientific">Acrocarpospora phusangensis</name>
    <dbReference type="NCBI Taxonomy" id="1070424"/>
    <lineage>
        <taxon>Bacteria</taxon>
        <taxon>Bacillati</taxon>
        <taxon>Actinomycetota</taxon>
        <taxon>Actinomycetes</taxon>
        <taxon>Streptosporangiales</taxon>
        <taxon>Streptosporangiaceae</taxon>
        <taxon>Acrocarpospora</taxon>
    </lineage>
</organism>
<dbReference type="GO" id="GO:0031177">
    <property type="term" value="F:phosphopantetheine binding"/>
    <property type="evidence" value="ECO:0007669"/>
    <property type="project" value="InterPro"/>
</dbReference>
<keyword evidence="2" id="KW-0596">Phosphopantetheine</keyword>
<dbReference type="InterPro" id="IPR036736">
    <property type="entry name" value="ACP-like_sf"/>
</dbReference>
<reference evidence="5" key="1">
    <citation type="submission" date="2021-01" db="EMBL/GenBank/DDBJ databases">
        <title>Whole genome shotgun sequence of Acrocarpospora phusangensis NBRC 108782.</title>
        <authorList>
            <person name="Komaki H."/>
            <person name="Tamura T."/>
        </authorList>
    </citation>
    <scope>NUCLEOTIDE SEQUENCE</scope>
    <source>
        <strain evidence="5">NBRC 108782</strain>
    </source>
</reference>
<dbReference type="GO" id="GO:0008610">
    <property type="term" value="P:lipid biosynthetic process"/>
    <property type="evidence" value="ECO:0007669"/>
    <property type="project" value="UniProtKB-ARBA"/>
</dbReference>
<evidence type="ECO:0000259" key="4">
    <source>
        <dbReference type="PROSITE" id="PS50075"/>
    </source>
</evidence>
<sequence>MTHLPLSREQQQVWFVERLAPDSGQYNELIVLELGGPLEPHRLRAALAAVLDRHATLRSTFHDVAGRPVVRLLPDVRLDLSQPVDLTRLPGPDQEQAVARLAAEFADQPYRLEQGPLIRAALLRLDRERHALLLGLHHLIADGWSAGILVRELDELYRDPGAPGAAPPYGYLDHARAQQERGEPADHLAYWKEQLAGVEPVLDLVGPRLRPVERSGRGERLRFDLDPELIAGMDRLIAQETTTRAAILLAALGVVLHRYTGRRDLVIGSASEARPREELENVIGFFATLLPLRLRLDPDMSFRALVEVVTELNFDALDHQDVSFPRLVDLVGQGRDASCPPLLQVVFTHATELPGPQRIGPMAVRQREVPRGRARFDLLIEARTGSGTGHLWLECDAELLDAAWAERFVGHLRNALTAALANPDRALAELPLLGPAERRRALGERPPPGAPALAHDVVLTDGALLSPTGVVGEVHQIYPQLCAIVGDRVTSRGDGLAPLPTGRLGRWEGDTLVTLGPPDRLPLVQGVRVPLDTIEATLLVHPAIREARVRLVDGRLRAEVLPARPDVEPAGLLAYLRDRLPRHALPQLIGLAAPPAPQDVQDTLLELWRAALGRPELTCDDDFFAAGGHSLLAVELLDAIADRLGVRLPVRRLFECPTVAELAGLVDLERVRPVPEPVPATPSGGSPLTVAQADIWVVQRLAPRQPVYNVPLVIDIEGELDETALATAFARVVARHEALRSLYTMDDHHVVQLPTAPPACLETVDLRSLPPAAATAEADRRERAAARQPFDLARQPPLRASLLCLPGGYRLMLTAHHVAVDGLALAVVCRDLSSAYAAARAGVSPALPAGPLTWGQYAAWEPGWLDREEPRLTDFWRRRLSGVPELALPTDLPRPSRLTFDGSHLEMAGGDAGALAAFARATGTTPFMVTTAAVAALLSRRAGQEVVPLAVPSENRHLPAARDLVGCTTGMLVLPVRCDPDLGFTGLVRQVRDLTLDAHDHQGLPVPKMIQAAGSGRHGNKMALFQVSSDWQDAPPLELAGCRVDWRYVSTGTARNDLFFSAFRRGDGLWWSLEYNTNLWREDSARKMLAEVTQILADGVAHPDRPIRHGH</sequence>
<dbReference type="Gene3D" id="3.30.559.30">
    <property type="entry name" value="Nonribosomal peptide synthetase, condensation domain"/>
    <property type="match status" value="2"/>
</dbReference>
<gene>
    <name evidence="5" type="ORF">Aph01nite_35930</name>
</gene>
<dbReference type="Proteomes" id="UP000640052">
    <property type="component" value="Unassembled WGS sequence"/>
</dbReference>
<dbReference type="SUPFAM" id="SSF47336">
    <property type="entry name" value="ACP-like"/>
    <property type="match status" value="1"/>
</dbReference>
<keyword evidence="3" id="KW-0597">Phosphoprotein</keyword>
<evidence type="ECO:0000313" key="6">
    <source>
        <dbReference type="Proteomes" id="UP000640052"/>
    </source>
</evidence>
<evidence type="ECO:0000313" key="5">
    <source>
        <dbReference type="EMBL" id="GIH25283.1"/>
    </source>
</evidence>
<dbReference type="Gene3D" id="1.10.1200.10">
    <property type="entry name" value="ACP-like"/>
    <property type="match status" value="1"/>
</dbReference>
<dbReference type="SMART" id="SM00823">
    <property type="entry name" value="PKS_PP"/>
    <property type="match status" value="1"/>
</dbReference>
<dbReference type="InterPro" id="IPR023213">
    <property type="entry name" value="CAT-like_dom_sf"/>
</dbReference>
<dbReference type="GO" id="GO:0047527">
    <property type="term" value="F:2,3-dihydroxybenzoate-serine ligase activity"/>
    <property type="evidence" value="ECO:0007669"/>
    <property type="project" value="TreeGrafter"/>
</dbReference>
<dbReference type="Gene3D" id="3.30.300.30">
    <property type="match status" value="1"/>
</dbReference>
<dbReference type="RefSeq" id="WP_204042019.1">
    <property type="nucleotide sequence ID" value="NZ_BOOA01000027.1"/>
</dbReference>
<dbReference type="EMBL" id="BOOA01000027">
    <property type="protein sequence ID" value="GIH25283.1"/>
    <property type="molecule type" value="Genomic_DNA"/>
</dbReference>
<comment type="cofactor">
    <cofactor evidence="1">
        <name>pantetheine 4'-phosphate</name>
        <dbReference type="ChEBI" id="CHEBI:47942"/>
    </cofactor>
</comment>
<dbReference type="InterPro" id="IPR045851">
    <property type="entry name" value="AMP-bd_C_sf"/>
</dbReference>
<dbReference type="GO" id="GO:0009239">
    <property type="term" value="P:enterobactin biosynthetic process"/>
    <property type="evidence" value="ECO:0007669"/>
    <property type="project" value="TreeGrafter"/>
</dbReference>
<accession>A0A919QAW3</accession>
<comment type="caution">
    <text evidence="5">The sequence shown here is derived from an EMBL/GenBank/DDBJ whole genome shotgun (WGS) entry which is preliminary data.</text>
</comment>
<evidence type="ECO:0000256" key="2">
    <source>
        <dbReference type="ARBA" id="ARBA00022450"/>
    </source>
</evidence>
<dbReference type="PROSITE" id="PS50075">
    <property type="entry name" value="CARRIER"/>
    <property type="match status" value="1"/>
</dbReference>
<dbReference type="Gene3D" id="3.30.559.10">
    <property type="entry name" value="Chloramphenicol acetyltransferase-like domain"/>
    <property type="match status" value="2"/>
</dbReference>
<dbReference type="SUPFAM" id="SSF52777">
    <property type="entry name" value="CoA-dependent acyltransferases"/>
    <property type="match status" value="4"/>
</dbReference>
<dbReference type="GO" id="GO:0009366">
    <property type="term" value="C:enterobactin synthetase complex"/>
    <property type="evidence" value="ECO:0007669"/>
    <property type="project" value="TreeGrafter"/>
</dbReference>
<dbReference type="PANTHER" id="PTHR45527">
    <property type="entry name" value="NONRIBOSOMAL PEPTIDE SYNTHETASE"/>
    <property type="match status" value="1"/>
</dbReference>
<dbReference type="AlphaFoldDB" id="A0A919QAW3"/>
<dbReference type="InterPro" id="IPR009081">
    <property type="entry name" value="PP-bd_ACP"/>
</dbReference>
<dbReference type="GO" id="GO:0005829">
    <property type="term" value="C:cytosol"/>
    <property type="evidence" value="ECO:0007669"/>
    <property type="project" value="TreeGrafter"/>
</dbReference>
<protein>
    <recommendedName>
        <fullName evidence="4">Carrier domain-containing protein</fullName>
    </recommendedName>
</protein>
<dbReference type="InterPro" id="IPR006162">
    <property type="entry name" value="Ppantetheine_attach_site"/>
</dbReference>
<dbReference type="InterPro" id="IPR020806">
    <property type="entry name" value="PKS_PP-bd"/>
</dbReference>
<dbReference type="SUPFAM" id="SSF56801">
    <property type="entry name" value="Acetyl-CoA synthetase-like"/>
    <property type="match status" value="1"/>
</dbReference>
<evidence type="ECO:0000256" key="3">
    <source>
        <dbReference type="ARBA" id="ARBA00022553"/>
    </source>
</evidence>
<dbReference type="GO" id="GO:0043041">
    <property type="term" value="P:amino acid activation for nonribosomal peptide biosynthetic process"/>
    <property type="evidence" value="ECO:0007669"/>
    <property type="project" value="TreeGrafter"/>
</dbReference>